<dbReference type="EMBL" id="CABFUZ020000225">
    <property type="protein sequence ID" value="VVM08170.1"/>
    <property type="molecule type" value="Genomic_DNA"/>
</dbReference>
<organism evidence="2 3">
    <name type="scientific">Methylacidimicrobium cyclopophantes</name>
    <dbReference type="NCBI Taxonomy" id="1041766"/>
    <lineage>
        <taxon>Bacteria</taxon>
        <taxon>Pseudomonadati</taxon>
        <taxon>Verrucomicrobiota</taxon>
        <taxon>Methylacidimicrobium</taxon>
    </lineage>
</organism>
<evidence type="ECO:0000256" key="1">
    <source>
        <dbReference type="SAM" id="MobiDB-lite"/>
    </source>
</evidence>
<feature type="region of interest" description="Disordered" evidence="1">
    <location>
        <begin position="279"/>
        <end position="366"/>
    </location>
</feature>
<accession>A0A5E6MFW9</accession>
<feature type="compositionally biased region" description="Polar residues" evidence="1">
    <location>
        <begin position="338"/>
        <end position="352"/>
    </location>
</feature>
<feature type="compositionally biased region" description="Low complexity" evidence="1">
    <location>
        <begin position="279"/>
        <end position="300"/>
    </location>
</feature>
<sequence>MKELSGWKGWAALLLVLFALAAAGNWGATEWKRSQERNAVVKSFRTDLARSLPQADALRGELVRQKLLLENLLAQGEAATKSQGIPTDLLQTASARFRELLDRASALANQIQTEADQAAARLGLASSDSLFPSSTASSWRAFLTEINEDRQWEESARQRIALLEERWTMLAAREQAPAIREPGLSPEDYSVPPPDVPATNPPPEDSGIGSGSPYPFVGDTEATTTYGGGYGGYPWWGWGGWGMGWGMGWGLWGWGFFPFFPLIILEQSNLAQQIQQQQAQQKQQQQQHGGAAANRQAAVQSRDPSHSAPAAHHGLTQHGVGHGSPANATARPGGLAHSQASSPTASHGTRATSALAHGGFPSQTAVHPQHLFSPAVHDIAGRSVNTAALHGANLSAAAHAHGFSAGSVHGAGSFVGHTGFPHTAGGGFHGASGLAHGGAFHGAGGFSHGGVFHGAGGAFHGSPNVFHGASLGAGGFHGVGGFHGMPGGFHGMPGGFHGGMGGFHGGFGGFHGGGGHR</sequence>
<protein>
    <submittedName>
        <fullName evidence="2">Uncharacterized protein</fullName>
    </submittedName>
</protein>
<feature type="region of interest" description="Disordered" evidence="1">
    <location>
        <begin position="177"/>
        <end position="216"/>
    </location>
</feature>
<dbReference type="AlphaFoldDB" id="A0A5E6MFW9"/>
<comment type="caution">
    <text evidence="2">The sequence shown here is derived from an EMBL/GenBank/DDBJ whole genome shotgun (WGS) entry which is preliminary data.</text>
</comment>
<dbReference type="OrthoDB" id="193189at2"/>
<evidence type="ECO:0000313" key="2">
    <source>
        <dbReference type="EMBL" id="VVM08170.1"/>
    </source>
</evidence>
<keyword evidence="3" id="KW-1185">Reference proteome</keyword>
<name>A0A5E6MFW9_9BACT</name>
<proteinExistence type="predicted"/>
<dbReference type="Proteomes" id="UP000381693">
    <property type="component" value="Unassembled WGS sequence"/>
</dbReference>
<feature type="compositionally biased region" description="Pro residues" evidence="1">
    <location>
        <begin position="191"/>
        <end position="204"/>
    </location>
</feature>
<reference evidence="2" key="1">
    <citation type="submission" date="2019-09" db="EMBL/GenBank/DDBJ databases">
        <authorList>
            <person name="Cremers G."/>
        </authorList>
    </citation>
    <scope>NUCLEOTIDE SEQUENCE [LARGE SCALE GENOMIC DNA]</scope>
    <source>
        <strain evidence="2">3B</strain>
    </source>
</reference>
<dbReference type="RefSeq" id="WP_142525908.1">
    <property type="nucleotide sequence ID" value="NZ_CABFUZ020000225.1"/>
</dbReference>
<evidence type="ECO:0000313" key="3">
    <source>
        <dbReference type="Proteomes" id="UP000381693"/>
    </source>
</evidence>
<gene>
    <name evidence="2" type="ORF">MAMC_02001</name>
</gene>